<accession>A0ABR5VPR8</accession>
<keyword evidence="1" id="KW-0472">Membrane</keyword>
<feature type="transmembrane region" description="Helical" evidence="1">
    <location>
        <begin position="38"/>
        <end position="58"/>
    </location>
</feature>
<evidence type="ECO:0000313" key="2">
    <source>
        <dbReference type="EMBL" id="KYL31872.1"/>
    </source>
</evidence>
<dbReference type="RefSeq" id="WP_064386823.1">
    <property type="nucleotide sequence ID" value="NZ_LVCM01000034.1"/>
</dbReference>
<dbReference type="EMBL" id="LVCM01000034">
    <property type="protein sequence ID" value="KYL31872.1"/>
    <property type="molecule type" value="Genomic_DNA"/>
</dbReference>
<gene>
    <name evidence="2" type="ORF">A2I98_02470</name>
</gene>
<proteinExistence type="predicted"/>
<dbReference type="Proteomes" id="UP000075621">
    <property type="component" value="Unassembled WGS sequence"/>
</dbReference>
<evidence type="ECO:0000313" key="3">
    <source>
        <dbReference type="Proteomes" id="UP000075621"/>
    </source>
</evidence>
<sequence length="101" mass="11548">MCLRFFTSQLPELKHLKVRQRQAVVAIALSMLPATDRVLLRIVKLILLSPLFLLFTVFKGWELIPFLILGGLFYPLLTTPIEINFAKKYLAKALEQYSQGA</sequence>
<keyword evidence="1" id="KW-1133">Transmembrane helix</keyword>
<organism evidence="2 3">
    <name type="scientific">Pseudoalteromonas agarivorans</name>
    <dbReference type="NCBI Taxonomy" id="176102"/>
    <lineage>
        <taxon>Bacteria</taxon>
        <taxon>Pseudomonadati</taxon>
        <taxon>Pseudomonadota</taxon>
        <taxon>Gammaproteobacteria</taxon>
        <taxon>Alteromonadales</taxon>
        <taxon>Pseudoalteromonadaceae</taxon>
        <taxon>Pseudoalteromonas</taxon>
    </lineage>
</organism>
<comment type="caution">
    <text evidence="2">The sequence shown here is derived from an EMBL/GenBank/DDBJ whole genome shotgun (WGS) entry which is preliminary data.</text>
</comment>
<protein>
    <submittedName>
        <fullName evidence="2">Uncharacterized protein</fullName>
    </submittedName>
</protein>
<name>A0ABR5VPR8_9GAMM</name>
<feature type="transmembrane region" description="Helical" evidence="1">
    <location>
        <begin position="64"/>
        <end position="85"/>
    </location>
</feature>
<evidence type="ECO:0000256" key="1">
    <source>
        <dbReference type="SAM" id="Phobius"/>
    </source>
</evidence>
<keyword evidence="1" id="KW-0812">Transmembrane</keyword>
<dbReference type="InterPro" id="IPR046168">
    <property type="entry name" value="DUF6170"/>
</dbReference>
<reference evidence="2 3" key="1">
    <citation type="submission" date="2016-03" db="EMBL/GenBank/DDBJ databases">
        <authorList>
            <person name="Zhang H."/>
            <person name="Liu R."/>
            <person name="Wang M."/>
            <person name="Wang H."/>
            <person name="Wang L."/>
            <person name="Song L."/>
        </authorList>
    </citation>
    <scope>NUCLEOTIDE SEQUENCE [LARGE SCALE GENOMIC DNA]</scope>
    <source>
        <strain evidence="2 3">DSM 16098</strain>
    </source>
</reference>
<dbReference type="Pfam" id="PF19667">
    <property type="entry name" value="DUF6170"/>
    <property type="match status" value="1"/>
</dbReference>